<feature type="compositionally biased region" description="Basic and acidic residues" evidence="10">
    <location>
        <begin position="618"/>
        <end position="629"/>
    </location>
</feature>
<comment type="catalytic activity">
    <reaction evidence="7">
        <text>L-threonyl-[protein] + ATP = O-phospho-L-threonyl-[protein] + ADP + H(+)</text>
        <dbReference type="Rhea" id="RHEA:46608"/>
        <dbReference type="Rhea" id="RHEA-COMP:11060"/>
        <dbReference type="Rhea" id="RHEA-COMP:11605"/>
        <dbReference type="ChEBI" id="CHEBI:15378"/>
        <dbReference type="ChEBI" id="CHEBI:30013"/>
        <dbReference type="ChEBI" id="CHEBI:30616"/>
        <dbReference type="ChEBI" id="CHEBI:61977"/>
        <dbReference type="ChEBI" id="CHEBI:456216"/>
        <dbReference type="EC" id="2.7.11.25"/>
    </reaction>
</comment>
<dbReference type="PROSITE" id="PS50011">
    <property type="entry name" value="PROTEIN_KINASE_DOM"/>
    <property type="match status" value="1"/>
</dbReference>
<keyword evidence="3" id="KW-0808">Transferase</keyword>
<evidence type="ECO:0000313" key="12">
    <source>
        <dbReference type="EMBL" id="PWZ27537.1"/>
    </source>
</evidence>
<reference evidence="12 13" key="1">
    <citation type="journal article" date="2018" name="Nat. Genet.">
        <title>Extensive intraspecific gene order and gene structural variations between Mo17 and other maize genomes.</title>
        <authorList>
            <person name="Sun S."/>
            <person name="Zhou Y."/>
            <person name="Chen J."/>
            <person name="Shi J."/>
            <person name="Zhao H."/>
            <person name="Zhao H."/>
            <person name="Song W."/>
            <person name="Zhang M."/>
            <person name="Cui Y."/>
            <person name="Dong X."/>
            <person name="Liu H."/>
            <person name="Ma X."/>
            <person name="Jiao Y."/>
            <person name="Wang B."/>
            <person name="Wei X."/>
            <person name="Stein J.C."/>
            <person name="Glaubitz J.C."/>
            <person name="Lu F."/>
            <person name="Yu G."/>
            <person name="Liang C."/>
            <person name="Fengler K."/>
            <person name="Li B."/>
            <person name="Rafalski A."/>
            <person name="Schnable P.S."/>
            <person name="Ware D.H."/>
            <person name="Buckler E.S."/>
            <person name="Lai J."/>
        </authorList>
    </citation>
    <scope>NUCLEOTIDE SEQUENCE [LARGE SCALE GENOMIC DNA]</scope>
    <source>
        <strain evidence="13">cv. Missouri 17</strain>
        <tissue evidence="12">Seedling</tissue>
    </source>
</reference>
<dbReference type="InterPro" id="IPR011009">
    <property type="entry name" value="Kinase-like_dom_sf"/>
</dbReference>
<evidence type="ECO:0000256" key="7">
    <source>
        <dbReference type="ARBA" id="ARBA00047559"/>
    </source>
</evidence>
<feature type="domain" description="Protein kinase" evidence="11">
    <location>
        <begin position="117"/>
        <end position="352"/>
    </location>
</feature>
<feature type="compositionally biased region" description="Low complexity" evidence="10">
    <location>
        <begin position="33"/>
        <end position="45"/>
    </location>
</feature>
<dbReference type="EMBL" id="NCVQ01000005">
    <property type="protein sequence ID" value="PWZ27537.1"/>
    <property type="molecule type" value="Genomic_DNA"/>
</dbReference>
<evidence type="ECO:0000256" key="10">
    <source>
        <dbReference type="SAM" id="MobiDB-lite"/>
    </source>
</evidence>
<evidence type="ECO:0000256" key="5">
    <source>
        <dbReference type="ARBA" id="ARBA00022777"/>
    </source>
</evidence>
<dbReference type="ExpressionAtlas" id="A0A3L6F7I3">
    <property type="expression patterns" value="baseline and differential"/>
</dbReference>
<name>A0A3L6F7I3_MAIZE</name>
<dbReference type="FunFam" id="3.30.200.20:FF:000387">
    <property type="entry name" value="Serine/threonine-protein kinase STE11"/>
    <property type="match status" value="1"/>
</dbReference>
<evidence type="ECO:0000256" key="4">
    <source>
        <dbReference type="ARBA" id="ARBA00022741"/>
    </source>
</evidence>
<dbReference type="PANTHER" id="PTHR48016">
    <property type="entry name" value="MAP KINASE KINASE KINASE SSK2-RELATED-RELATED"/>
    <property type="match status" value="1"/>
</dbReference>
<dbReference type="InterPro" id="IPR017441">
    <property type="entry name" value="Protein_kinase_ATP_BS"/>
</dbReference>
<evidence type="ECO:0000256" key="9">
    <source>
        <dbReference type="PROSITE-ProRule" id="PRU10141"/>
    </source>
</evidence>
<dbReference type="GO" id="GO:0005524">
    <property type="term" value="F:ATP binding"/>
    <property type="evidence" value="ECO:0007669"/>
    <property type="project" value="UniProtKB-UniRule"/>
</dbReference>
<dbReference type="PROSITE" id="PS00107">
    <property type="entry name" value="PROTEIN_KINASE_ATP"/>
    <property type="match status" value="1"/>
</dbReference>
<keyword evidence="4 9" id="KW-0547">Nucleotide-binding</keyword>
<accession>A0A3L6F7I3</accession>
<feature type="binding site" evidence="9">
    <location>
        <position position="146"/>
    </location>
    <ligand>
        <name>ATP</name>
        <dbReference type="ChEBI" id="CHEBI:30616"/>
    </ligand>
</feature>
<comment type="catalytic activity">
    <reaction evidence="8">
        <text>L-seryl-[protein] + ATP = O-phospho-L-seryl-[protein] + ADP + H(+)</text>
        <dbReference type="Rhea" id="RHEA:17989"/>
        <dbReference type="Rhea" id="RHEA-COMP:9863"/>
        <dbReference type="Rhea" id="RHEA-COMP:11604"/>
        <dbReference type="ChEBI" id="CHEBI:15378"/>
        <dbReference type="ChEBI" id="CHEBI:29999"/>
        <dbReference type="ChEBI" id="CHEBI:30616"/>
        <dbReference type="ChEBI" id="CHEBI:83421"/>
        <dbReference type="ChEBI" id="CHEBI:456216"/>
        <dbReference type="EC" id="2.7.11.25"/>
    </reaction>
</comment>
<protein>
    <recommendedName>
        <fullName evidence="2">mitogen-activated protein kinase kinase kinase</fullName>
        <ecNumber evidence="2">2.7.11.25</ecNumber>
    </recommendedName>
</protein>
<dbReference type="CDD" id="cd06606">
    <property type="entry name" value="STKc_MAPKKK"/>
    <property type="match status" value="1"/>
</dbReference>
<sequence>MRSDDAGGGGFHELFDSVRRSISFRTGAAALDEPAASLSSSSASAGGAGGFRERISNRLRRSRGMGLLGMAAKGPSPTRRLLPQPPPPLAGVLASDGCGRVGGQGTGGGEENPPIRWRKGDLIGSGAFGQVYLGMDLDSGELLAVKQVLIGSSNATREKAQAHVTELEDEVKMLKNLSHPNIVRYIGTAREENTLNILLEFVPGGSIQSLLGRLGSFPEAGANILVDNKGCIKLADFGASKQVEKLATATAAKTMKGTPYWMAPEVIVGSGHNCSADIWSVGCTVIEMAIGKPPWSHEYQEVSLLYYVGTTKSHPPIPEHLSTEAKDFLLKCLQKEPEMRSVASDLLQHPFVTRVLEDFCQLNHAGPKFCTEQLQLFNRDLSRPGKLRNLNSYKLSDTRPLWDQRCNDDDICEFADEDNVPMVGSSFNPMSEPSDEWENKLDISPEQQFSQSREFGGLAKLAESQMSENDFTFPCEGSCEEDDEFTESKIKEFLDEKATDLKKLQTPLYEFYNTVNAGVSQGVSDVCRANNVTNPQLPPRATKMVGGAALEPICVNLKNVNPKSCTRRFSRGSVESNHVLREIASPELNILEDKVHDDSEDSPSLSFSEIQRKWKEELDQELKREREMRSGGYGKAPSPSSTSRRLTGKRDRSPVY</sequence>
<evidence type="ECO:0000256" key="2">
    <source>
        <dbReference type="ARBA" id="ARBA00012406"/>
    </source>
</evidence>
<dbReference type="AlphaFoldDB" id="A0A3L6F7I3"/>
<evidence type="ECO:0000256" key="1">
    <source>
        <dbReference type="ARBA" id="ARBA00006529"/>
    </source>
</evidence>
<evidence type="ECO:0000313" key="13">
    <source>
        <dbReference type="Proteomes" id="UP000251960"/>
    </source>
</evidence>
<dbReference type="SUPFAM" id="SSF56112">
    <property type="entry name" value="Protein kinase-like (PK-like)"/>
    <property type="match status" value="1"/>
</dbReference>
<organism evidence="12 13">
    <name type="scientific">Zea mays</name>
    <name type="common">Maize</name>
    <dbReference type="NCBI Taxonomy" id="4577"/>
    <lineage>
        <taxon>Eukaryota</taxon>
        <taxon>Viridiplantae</taxon>
        <taxon>Streptophyta</taxon>
        <taxon>Embryophyta</taxon>
        <taxon>Tracheophyta</taxon>
        <taxon>Spermatophyta</taxon>
        <taxon>Magnoliopsida</taxon>
        <taxon>Liliopsida</taxon>
        <taxon>Poales</taxon>
        <taxon>Poaceae</taxon>
        <taxon>PACMAD clade</taxon>
        <taxon>Panicoideae</taxon>
        <taxon>Andropogonodae</taxon>
        <taxon>Andropogoneae</taxon>
        <taxon>Tripsacinae</taxon>
        <taxon>Zea</taxon>
    </lineage>
</organism>
<dbReference type="InterPro" id="IPR000719">
    <property type="entry name" value="Prot_kinase_dom"/>
</dbReference>
<comment type="caution">
    <text evidence="12">The sequence shown here is derived from an EMBL/GenBank/DDBJ whole genome shotgun (WGS) entry which is preliminary data.</text>
</comment>
<feature type="region of interest" description="Disordered" evidence="10">
    <location>
        <begin position="33"/>
        <end position="56"/>
    </location>
</feature>
<feature type="region of interest" description="Disordered" evidence="10">
    <location>
        <begin position="618"/>
        <end position="656"/>
    </location>
</feature>
<dbReference type="InterPro" id="IPR050538">
    <property type="entry name" value="MAP_kinase_kinase_kinase"/>
</dbReference>
<evidence type="ECO:0000256" key="8">
    <source>
        <dbReference type="ARBA" id="ARBA00048329"/>
    </source>
</evidence>
<evidence type="ECO:0000256" key="3">
    <source>
        <dbReference type="ARBA" id="ARBA00022679"/>
    </source>
</evidence>
<dbReference type="EC" id="2.7.11.25" evidence="2"/>
<dbReference type="Gene3D" id="1.10.510.10">
    <property type="entry name" value="Transferase(Phosphotransferase) domain 1"/>
    <property type="match status" value="1"/>
</dbReference>
<dbReference type="PANTHER" id="PTHR48016:SF56">
    <property type="entry name" value="MAPKK KINASE"/>
    <property type="match status" value="1"/>
</dbReference>
<dbReference type="Gene3D" id="3.30.200.20">
    <property type="entry name" value="Phosphorylase Kinase, domain 1"/>
    <property type="match status" value="1"/>
</dbReference>
<evidence type="ECO:0000256" key="6">
    <source>
        <dbReference type="ARBA" id="ARBA00022840"/>
    </source>
</evidence>
<dbReference type="Pfam" id="PF00069">
    <property type="entry name" value="Pkinase"/>
    <property type="match status" value="2"/>
</dbReference>
<keyword evidence="5 12" id="KW-0418">Kinase</keyword>
<dbReference type="GO" id="GO:0004709">
    <property type="term" value="F:MAP kinase kinase kinase activity"/>
    <property type="evidence" value="ECO:0007669"/>
    <property type="project" value="UniProtKB-EC"/>
</dbReference>
<gene>
    <name evidence="12" type="primary">NPK1_2</name>
    <name evidence="12" type="ORF">Zm00014a_036969</name>
</gene>
<dbReference type="Proteomes" id="UP000251960">
    <property type="component" value="Chromosome 4"/>
</dbReference>
<comment type="similarity">
    <text evidence="1">Belongs to the protein kinase superfamily. STE Ser/Thr protein kinase family. MAP kinase kinase kinase subfamily.</text>
</comment>
<proteinExistence type="inferred from homology"/>
<keyword evidence="6 9" id="KW-0067">ATP-binding</keyword>
<evidence type="ECO:0000259" key="11">
    <source>
        <dbReference type="PROSITE" id="PS50011"/>
    </source>
</evidence>